<keyword evidence="7 8" id="KW-0472">Membrane</keyword>
<evidence type="ECO:0000259" key="9">
    <source>
        <dbReference type="PROSITE" id="PS50928"/>
    </source>
</evidence>
<keyword evidence="11" id="KW-1185">Reference proteome</keyword>
<feature type="transmembrane region" description="Helical" evidence="8">
    <location>
        <begin position="103"/>
        <end position="124"/>
    </location>
</feature>
<dbReference type="GO" id="GO:0022857">
    <property type="term" value="F:transmembrane transporter activity"/>
    <property type="evidence" value="ECO:0007669"/>
    <property type="project" value="InterPro"/>
</dbReference>
<feature type="transmembrane region" description="Helical" evidence="8">
    <location>
        <begin position="208"/>
        <end position="229"/>
    </location>
</feature>
<dbReference type="NCBIfam" id="TIGR01726">
    <property type="entry name" value="HEQRo_perm_3TM"/>
    <property type="match status" value="1"/>
</dbReference>
<dbReference type="RefSeq" id="WP_308455701.1">
    <property type="nucleotide sequence ID" value="NZ_JAJEQM010000001.1"/>
</dbReference>
<evidence type="ECO:0000256" key="4">
    <source>
        <dbReference type="ARBA" id="ARBA00022692"/>
    </source>
</evidence>
<evidence type="ECO:0000313" key="10">
    <source>
        <dbReference type="EMBL" id="MCC2209461.1"/>
    </source>
</evidence>
<keyword evidence="5" id="KW-0029">Amino-acid transport</keyword>
<keyword evidence="3" id="KW-1003">Cell membrane</keyword>
<accession>A0AAE3DW76</accession>
<evidence type="ECO:0000256" key="6">
    <source>
        <dbReference type="ARBA" id="ARBA00022989"/>
    </source>
</evidence>
<reference evidence="10 11" key="1">
    <citation type="submission" date="2021-10" db="EMBL/GenBank/DDBJ databases">
        <title>Anaerobic single-cell dispensing facilitates the cultivation of human gut bacteria.</title>
        <authorList>
            <person name="Afrizal A."/>
        </authorList>
    </citation>
    <scope>NUCLEOTIDE SEQUENCE [LARGE SCALE GENOMIC DNA]</scope>
    <source>
        <strain evidence="10 11">CLA-AA-H232</strain>
    </source>
</reference>
<keyword evidence="4 8" id="KW-0812">Transmembrane</keyword>
<dbReference type="PROSITE" id="PS50928">
    <property type="entry name" value="ABC_TM1"/>
    <property type="match status" value="1"/>
</dbReference>
<evidence type="ECO:0000256" key="5">
    <source>
        <dbReference type="ARBA" id="ARBA00022970"/>
    </source>
</evidence>
<dbReference type="CDD" id="cd06261">
    <property type="entry name" value="TM_PBP2"/>
    <property type="match status" value="1"/>
</dbReference>
<dbReference type="Gene3D" id="1.10.3720.10">
    <property type="entry name" value="MetI-like"/>
    <property type="match status" value="1"/>
</dbReference>
<feature type="transmembrane region" description="Helical" evidence="8">
    <location>
        <begin position="21"/>
        <end position="43"/>
    </location>
</feature>
<evidence type="ECO:0000313" key="11">
    <source>
        <dbReference type="Proteomes" id="UP001198242"/>
    </source>
</evidence>
<sequence>MQDSIKYILQILPQMLEGLKITIKLFVVTLVLSLPLGLLISLFKEAVSKRPTDNFVIRWIVKMPIRFIINVYLWVFRGTPLLLQLFFFYFGLTYVTLPNGESITLSMFTAAVISFVLNYAAYFAEIFRGGIIGVSKGQYEASKALGLTGIQTMRYVIVPQMIRTVIPPIANETIVLVKDTALASSIALIDLLKAAQRAVNRDMRVSPYLVAALFYLVITLILTFGFNYVEKRLSISEQGVK</sequence>
<evidence type="ECO:0000256" key="2">
    <source>
        <dbReference type="ARBA" id="ARBA00022448"/>
    </source>
</evidence>
<dbReference type="GO" id="GO:0043190">
    <property type="term" value="C:ATP-binding cassette (ABC) transporter complex"/>
    <property type="evidence" value="ECO:0007669"/>
    <property type="project" value="InterPro"/>
</dbReference>
<evidence type="ECO:0000256" key="7">
    <source>
        <dbReference type="ARBA" id="ARBA00023136"/>
    </source>
</evidence>
<comment type="subcellular location">
    <subcellularLocation>
        <location evidence="1 8">Cell membrane</location>
        <topology evidence="1 8">Multi-pass membrane protein</topology>
    </subcellularLocation>
</comment>
<protein>
    <submittedName>
        <fullName evidence="10">Amino acid ABC transporter permease</fullName>
    </submittedName>
</protein>
<dbReference type="SUPFAM" id="SSF161098">
    <property type="entry name" value="MetI-like"/>
    <property type="match status" value="1"/>
</dbReference>
<evidence type="ECO:0000256" key="1">
    <source>
        <dbReference type="ARBA" id="ARBA00004651"/>
    </source>
</evidence>
<proteinExistence type="inferred from homology"/>
<dbReference type="Pfam" id="PF00528">
    <property type="entry name" value="BPD_transp_1"/>
    <property type="match status" value="1"/>
</dbReference>
<comment type="similarity">
    <text evidence="8">Belongs to the binding-protein-dependent transport system permease family.</text>
</comment>
<dbReference type="InterPro" id="IPR043429">
    <property type="entry name" value="ArtM/GltK/GlnP/TcyL/YhdX-like"/>
</dbReference>
<dbReference type="InterPro" id="IPR035906">
    <property type="entry name" value="MetI-like_sf"/>
</dbReference>
<dbReference type="Proteomes" id="UP001198242">
    <property type="component" value="Unassembled WGS sequence"/>
</dbReference>
<dbReference type="EMBL" id="JAJEQM010000001">
    <property type="protein sequence ID" value="MCC2209461.1"/>
    <property type="molecule type" value="Genomic_DNA"/>
</dbReference>
<dbReference type="AlphaFoldDB" id="A0AAE3DW76"/>
<dbReference type="InterPro" id="IPR000515">
    <property type="entry name" value="MetI-like"/>
</dbReference>
<evidence type="ECO:0000256" key="8">
    <source>
        <dbReference type="RuleBase" id="RU363032"/>
    </source>
</evidence>
<dbReference type="InterPro" id="IPR010065">
    <property type="entry name" value="AA_ABC_transptr_permease_3TM"/>
</dbReference>
<dbReference type="GO" id="GO:0006865">
    <property type="term" value="P:amino acid transport"/>
    <property type="evidence" value="ECO:0007669"/>
    <property type="project" value="UniProtKB-KW"/>
</dbReference>
<dbReference type="PANTHER" id="PTHR30614">
    <property type="entry name" value="MEMBRANE COMPONENT OF AMINO ACID ABC TRANSPORTER"/>
    <property type="match status" value="1"/>
</dbReference>
<feature type="domain" description="ABC transmembrane type-1" evidence="9">
    <location>
        <begin position="19"/>
        <end position="226"/>
    </location>
</feature>
<organism evidence="10 11">
    <name type="scientific">Hominilimicola fabiformis</name>
    <dbReference type="NCBI Taxonomy" id="2885356"/>
    <lineage>
        <taxon>Bacteria</taxon>
        <taxon>Bacillati</taxon>
        <taxon>Bacillota</taxon>
        <taxon>Clostridia</taxon>
        <taxon>Eubacteriales</taxon>
        <taxon>Oscillospiraceae</taxon>
        <taxon>Hominilimicola</taxon>
    </lineage>
</organism>
<gene>
    <name evidence="10" type="ORF">LKE05_01450</name>
</gene>
<comment type="caution">
    <text evidence="10">The sequence shown here is derived from an EMBL/GenBank/DDBJ whole genome shotgun (WGS) entry which is preliminary data.</text>
</comment>
<evidence type="ECO:0000256" key="3">
    <source>
        <dbReference type="ARBA" id="ARBA00022475"/>
    </source>
</evidence>
<keyword evidence="6 8" id="KW-1133">Transmembrane helix</keyword>
<name>A0AAE3DW76_9FIRM</name>
<dbReference type="PANTHER" id="PTHR30614:SF0">
    <property type="entry name" value="L-CYSTINE TRANSPORT SYSTEM PERMEASE PROTEIN TCYL"/>
    <property type="match status" value="1"/>
</dbReference>
<keyword evidence="2 8" id="KW-0813">Transport</keyword>